<feature type="compositionally biased region" description="Basic and acidic residues" evidence="1">
    <location>
        <begin position="117"/>
        <end position="126"/>
    </location>
</feature>
<name>L8GJF9_ACACF</name>
<accession>L8GJF9</accession>
<keyword evidence="3" id="KW-1185">Reference proteome</keyword>
<proteinExistence type="predicted"/>
<evidence type="ECO:0000313" key="3">
    <source>
        <dbReference type="Proteomes" id="UP000011083"/>
    </source>
</evidence>
<dbReference type="KEGG" id="acan:ACA1_096450"/>
<reference evidence="2 3" key="1">
    <citation type="journal article" date="2013" name="Genome Biol.">
        <title>Genome of Acanthamoeba castellanii highlights extensive lateral gene transfer and early evolution of tyrosine kinase signaling.</title>
        <authorList>
            <person name="Clarke M."/>
            <person name="Lohan A.J."/>
            <person name="Liu B."/>
            <person name="Lagkouvardos I."/>
            <person name="Roy S."/>
            <person name="Zafar N."/>
            <person name="Bertelli C."/>
            <person name="Schilde C."/>
            <person name="Kianianmomeni A."/>
            <person name="Burglin T.R."/>
            <person name="Frech C."/>
            <person name="Turcotte B."/>
            <person name="Kopec K.O."/>
            <person name="Synnott J.M."/>
            <person name="Choo C."/>
            <person name="Paponov I."/>
            <person name="Finkler A."/>
            <person name="Soon Heng Tan C."/>
            <person name="Hutchins A.P."/>
            <person name="Weinmeier T."/>
            <person name="Rattei T."/>
            <person name="Chu J.S."/>
            <person name="Gimenez G."/>
            <person name="Irimia M."/>
            <person name="Rigden D.J."/>
            <person name="Fitzpatrick D.A."/>
            <person name="Lorenzo-Morales J."/>
            <person name="Bateman A."/>
            <person name="Chiu C.H."/>
            <person name="Tang P."/>
            <person name="Hegemann P."/>
            <person name="Fromm H."/>
            <person name="Raoult D."/>
            <person name="Greub G."/>
            <person name="Miranda-Saavedra D."/>
            <person name="Chen N."/>
            <person name="Nash P."/>
            <person name="Ginger M.L."/>
            <person name="Horn M."/>
            <person name="Schaap P."/>
            <person name="Caler L."/>
            <person name="Loftus B."/>
        </authorList>
    </citation>
    <scope>NUCLEOTIDE SEQUENCE [LARGE SCALE GENOMIC DNA]</scope>
    <source>
        <strain evidence="2 3">Neff</strain>
    </source>
</reference>
<dbReference type="EMBL" id="KB008103">
    <property type="protein sequence ID" value="ELR12974.1"/>
    <property type="molecule type" value="Genomic_DNA"/>
</dbReference>
<gene>
    <name evidence="2" type="ORF">ACA1_096450</name>
</gene>
<protein>
    <submittedName>
        <fullName evidence="2">Uncharacterized protein</fullName>
    </submittedName>
</protein>
<sequence length="264" mass="30095">MSMSMDNVPTLGSALLRGDEQSRSQVNSLLLGLIQSSTSSLDNACWSRDEARRRGGKRRQRKTTVDKKDRKRRRKEEEEYEEEEVEVETKKRHNTQPEEVRRVDRNKSAGRQTHKKTQQESKKMKVEMQITTEPEVQVQERSVVEIRRTASEEVFVPMLPTADVYDYFDYHYYPQSAYSTPLPSPHTRSTPSSPFASPFLSCETRSSIHVPLASFSYAPSTVVPLPLVPSISSFGVPCPIDAIWALPSRPSTPTLDYCTQLLLQ</sequence>
<organism evidence="2 3">
    <name type="scientific">Acanthamoeba castellanii (strain ATCC 30010 / Neff)</name>
    <dbReference type="NCBI Taxonomy" id="1257118"/>
    <lineage>
        <taxon>Eukaryota</taxon>
        <taxon>Amoebozoa</taxon>
        <taxon>Discosea</taxon>
        <taxon>Longamoebia</taxon>
        <taxon>Centramoebida</taxon>
        <taxon>Acanthamoebidae</taxon>
        <taxon>Acanthamoeba</taxon>
    </lineage>
</organism>
<dbReference type="Proteomes" id="UP000011083">
    <property type="component" value="Unassembled WGS sequence"/>
</dbReference>
<dbReference type="AlphaFoldDB" id="L8GJF9"/>
<feature type="region of interest" description="Disordered" evidence="1">
    <location>
        <begin position="37"/>
        <end position="127"/>
    </location>
</feature>
<dbReference type="VEuPathDB" id="AmoebaDB:ACA1_096450"/>
<dbReference type="RefSeq" id="XP_004334987.1">
    <property type="nucleotide sequence ID" value="XM_004334939.1"/>
</dbReference>
<feature type="compositionally biased region" description="Basic and acidic residues" evidence="1">
    <location>
        <begin position="95"/>
        <end position="107"/>
    </location>
</feature>
<dbReference type="GeneID" id="14913382"/>
<evidence type="ECO:0000313" key="2">
    <source>
        <dbReference type="EMBL" id="ELR12974.1"/>
    </source>
</evidence>
<evidence type="ECO:0000256" key="1">
    <source>
        <dbReference type="SAM" id="MobiDB-lite"/>
    </source>
</evidence>